<accession>A0ABP6M597</accession>
<dbReference type="Pfam" id="PF01547">
    <property type="entry name" value="SBP_bac_1"/>
    <property type="match status" value="1"/>
</dbReference>
<evidence type="ECO:0000256" key="2">
    <source>
        <dbReference type="ARBA" id="ARBA00022729"/>
    </source>
</evidence>
<dbReference type="InterPro" id="IPR050490">
    <property type="entry name" value="Bact_solute-bd_prot1"/>
</dbReference>
<dbReference type="PANTHER" id="PTHR43649:SF33">
    <property type="entry name" value="POLYGALACTURONAN_RHAMNOGALACTURONAN-BINDING PROTEIN YTCQ"/>
    <property type="match status" value="1"/>
</dbReference>
<dbReference type="RefSeq" id="WP_344683216.1">
    <property type="nucleotide sequence ID" value="NZ_BAAAVT010000021.1"/>
</dbReference>
<feature type="chain" id="PRO_5045195261" evidence="7">
    <location>
        <begin position="30"/>
        <end position="580"/>
    </location>
</feature>
<dbReference type="CDD" id="cd13583">
    <property type="entry name" value="PBP2_AlgQ_like_4"/>
    <property type="match status" value="1"/>
</dbReference>
<keyword evidence="4" id="KW-0564">Palmitate</keyword>
<keyword evidence="5" id="KW-0449">Lipoprotein</keyword>
<name>A0ABP6M597_9MICC</name>
<evidence type="ECO:0000256" key="4">
    <source>
        <dbReference type="ARBA" id="ARBA00023139"/>
    </source>
</evidence>
<dbReference type="Gene3D" id="3.40.190.10">
    <property type="entry name" value="Periplasmic binding protein-like II"/>
    <property type="match status" value="2"/>
</dbReference>
<dbReference type="InterPro" id="IPR006059">
    <property type="entry name" value="SBP"/>
</dbReference>
<evidence type="ECO:0000256" key="3">
    <source>
        <dbReference type="ARBA" id="ARBA00023136"/>
    </source>
</evidence>
<reference evidence="9" key="1">
    <citation type="journal article" date="2019" name="Int. J. Syst. Evol. Microbiol.">
        <title>The Global Catalogue of Microorganisms (GCM) 10K type strain sequencing project: providing services to taxonomists for standard genome sequencing and annotation.</title>
        <authorList>
            <consortium name="The Broad Institute Genomics Platform"/>
            <consortium name="The Broad Institute Genome Sequencing Center for Infectious Disease"/>
            <person name="Wu L."/>
            <person name="Ma J."/>
        </authorList>
    </citation>
    <scope>NUCLEOTIDE SEQUENCE [LARGE SCALE GENOMIC DNA]</scope>
    <source>
        <strain evidence="9">JCM 14309</strain>
    </source>
</reference>
<evidence type="ECO:0000256" key="5">
    <source>
        <dbReference type="ARBA" id="ARBA00023288"/>
    </source>
</evidence>
<sequence length="580" mass="64699">MTQDSHWKRTAAAVGVTSLLLAGCGSGGAADDEAPEVDEEAQGVGAMEDFSAGDTFVADEPITVSLLYRDHPNYSLQDDWLILEHLEEEHGVTLDPVVTPLSDFEDRRSVLIGAGEIPDYVPVMWPGHETAYISGGALLAVSDYLDYMPNFTDKLERWDLQEEFDNLRQDDGKAYILPGLREDPFHNWTLAVRDDIWQDLGLEDPETWDELQDQLAQVAEAHPDMIPWSDRWEMNATLNLAGPNFDTAGGWGLGNSLYYDADADEFVFTGATDEYRVMLEYFSGLMEEGLLDTESLTQDDDSAVQKFASGQSAMISTNEEELSALRTAFEEIGEDDAEVRMIRVPAGPEGDNVAAGGRFDVGMVLASHLADRDDFIAVLQFLDWLYYSDEGLVFGAWGVEGETYEINEDGERELAENVGIKDFNPDAEEHLSVDYGFYNGVFTHNFGSDTEIFLSLMSDEAVHLQEEMSDKVELPMQPNIPFSELEIEQASLWQNSLTDQVNEATAQFILGQRDLEDWDSYVAELEARNMADYVELANEAYQRGQEMLDELEEEGDLLDSDAEDSDAEDSDAEDSETEGD</sequence>
<evidence type="ECO:0000313" key="8">
    <source>
        <dbReference type="EMBL" id="GAA3074219.1"/>
    </source>
</evidence>
<protein>
    <submittedName>
        <fullName evidence="8">Extracellular solute-binding protein</fullName>
    </submittedName>
</protein>
<dbReference type="SUPFAM" id="SSF53850">
    <property type="entry name" value="Periplasmic binding protein-like II"/>
    <property type="match status" value="1"/>
</dbReference>
<comment type="caution">
    <text evidence="8">The sequence shown here is derived from an EMBL/GenBank/DDBJ whole genome shotgun (WGS) entry which is preliminary data.</text>
</comment>
<keyword evidence="9" id="KW-1185">Reference proteome</keyword>
<dbReference type="PANTHER" id="PTHR43649">
    <property type="entry name" value="ARABINOSE-BINDING PROTEIN-RELATED"/>
    <property type="match status" value="1"/>
</dbReference>
<keyword evidence="2 7" id="KW-0732">Signal</keyword>
<evidence type="ECO:0000256" key="7">
    <source>
        <dbReference type="SAM" id="SignalP"/>
    </source>
</evidence>
<feature type="compositionally biased region" description="Acidic residues" evidence="6">
    <location>
        <begin position="547"/>
        <end position="580"/>
    </location>
</feature>
<organism evidence="8 9">
    <name type="scientific">Nesterenkonia aethiopica</name>
    <dbReference type="NCBI Taxonomy" id="269144"/>
    <lineage>
        <taxon>Bacteria</taxon>
        <taxon>Bacillati</taxon>
        <taxon>Actinomycetota</taxon>
        <taxon>Actinomycetes</taxon>
        <taxon>Micrococcales</taxon>
        <taxon>Micrococcaceae</taxon>
        <taxon>Nesterenkonia</taxon>
    </lineage>
</organism>
<evidence type="ECO:0000256" key="1">
    <source>
        <dbReference type="ARBA" id="ARBA00022475"/>
    </source>
</evidence>
<dbReference type="Proteomes" id="UP001500236">
    <property type="component" value="Unassembled WGS sequence"/>
</dbReference>
<gene>
    <name evidence="8" type="ORF">GCM10010529_27630</name>
</gene>
<feature type="signal peptide" evidence="7">
    <location>
        <begin position="1"/>
        <end position="29"/>
    </location>
</feature>
<evidence type="ECO:0000256" key="6">
    <source>
        <dbReference type="SAM" id="MobiDB-lite"/>
    </source>
</evidence>
<keyword evidence="3" id="KW-0472">Membrane</keyword>
<evidence type="ECO:0000313" key="9">
    <source>
        <dbReference type="Proteomes" id="UP001500236"/>
    </source>
</evidence>
<keyword evidence="1" id="KW-1003">Cell membrane</keyword>
<proteinExistence type="predicted"/>
<feature type="region of interest" description="Disordered" evidence="6">
    <location>
        <begin position="544"/>
        <end position="580"/>
    </location>
</feature>
<dbReference type="EMBL" id="BAAAVT010000021">
    <property type="protein sequence ID" value="GAA3074219.1"/>
    <property type="molecule type" value="Genomic_DNA"/>
</dbReference>